<evidence type="ECO:0000256" key="6">
    <source>
        <dbReference type="RuleBase" id="RU364107"/>
    </source>
</evidence>
<dbReference type="GO" id="GO:0061775">
    <property type="term" value="F:cohesin loader activity"/>
    <property type="evidence" value="ECO:0007669"/>
    <property type="project" value="InterPro"/>
</dbReference>
<evidence type="ECO:0000256" key="2">
    <source>
        <dbReference type="ARBA" id="ARBA00009252"/>
    </source>
</evidence>
<dbReference type="InterPro" id="IPR016024">
    <property type="entry name" value="ARM-type_fold"/>
</dbReference>
<evidence type="ECO:0000313" key="10">
    <source>
        <dbReference type="WBParaSite" id="nRc.2.0.1.t01167-RA"/>
    </source>
</evidence>
<evidence type="ECO:0000313" key="9">
    <source>
        <dbReference type="Proteomes" id="UP000887565"/>
    </source>
</evidence>
<evidence type="ECO:0000256" key="1">
    <source>
        <dbReference type="ARBA" id="ARBA00004123"/>
    </source>
</evidence>
<dbReference type="GO" id="GO:0034087">
    <property type="term" value="P:establishment of mitotic sister chromatid cohesion"/>
    <property type="evidence" value="ECO:0007669"/>
    <property type="project" value="TreeGrafter"/>
</dbReference>
<evidence type="ECO:0000256" key="3">
    <source>
        <dbReference type="ARBA" id="ARBA00022737"/>
    </source>
</evidence>
<dbReference type="GO" id="GO:0010468">
    <property type="term" value="P:regulation of gene expression"/>
    <property type="evidence" value="ECO:0007669"/>
    <property type="project" value="InterPro"/>
</dbReference>
<dbReference type="WBParaSite" id="nRc.2.0.1.t01167-RA">
    <property type="protein sequence ID" value="nRc.2.0.1.t01167-RA"/>
    <property type="gene ID" value="nRc.2.0.1.g01167"/>
</dbReference>
<dbReference type="CDD" id="cd23958">
    <property type="entry name" value="SCC2"/>
    <property type="match status" value="1"/>
</dbReference>
<sequence length="1410" mass="159280">LVPNEDEIDEEKIASPASVGSSADDDGKSSPPPQNAKDDDEWREMLRRRKEKYKRRSSRAAFIDPKEIAENESYSRFLASIDNVFENVEDCDLIGDEEEIPSECLVSKLLLTELNSESSKLRAVGLLHKVPVDRLTKLITILERNIKDGSNIALTCDEKVDDGNVLDLISDRVFRSLDSAILALTIMTGQGMPRQVYIEDAIERAAQLLKFQLINTVAPAFDPTYRTLKDIDNDFNPKSKKFKSGSSSGASKNKLISAVYGRLIELVSSFADLILMQTLPETTIMQHLREFQLNSLRLLANVFNRYENCRKIILEEILISLARSPTSKKSSRIYKLSVDESVQMITALVLLLVQSAVHVPSARQEAEDDDESSCRPKLTGLTSLNPGSFALMTYDRAAGTAHTFLNAFLNKCRTKSEEDYRPLFEAFVEDLLVLLNKLEWPAAEIFLNLLGKLLIQNFSNKQTDVSLRVASLDYLGLIAARLRKDAVNCPVDEVALKNFIDSLPQDENSNYSNLGNNSAFVLQSALIDYLVELKDGDPVIDFAKHYYIAEWYKDATSHQESNSGHQKHKKEKHDHIKCENNAEQLKNAILSLVDRDVEDYYGSKLQHKGSALRESQVGYVIRYLASKRPLAQSFDAYLAHILRILNETTVSIRSKAMKCLAFVVEADPSILARTDVHKGVHSRLIDTSSSVREVVVDLIGKFVTAKPELIDQYYQMISDRILDTGLSVRKRVIKILRDICEKQPDYEKCAEICVRLLRRMNDEESIRKLVCETFSSLWFTPVRERDTVKLLKKVLTITDAVGACAKDGGQYEGFESLLSTLLCKEQDKVILHAAKQIVNCLVENVLTLDERLADNDPDRSCNHQRMLNCLTTLYLFAKIKPTLMVEHAQIMQPYLSMNATLPDEIAVLIQVIKILEMVVPLMDHPSTTFLSQVEDILIKLMLKSGQTVVQASISCLASIVNRLTKNWQKPLMLLQKYLGYFCTNNPEYLIRDETKDVYLSLLNNPVAEVKLKIQVLINIESFLKEEELKMTKSYKQWDQEKSHENLKDMGDVLSGQGSSIIQHYLKDVLESYFHNVDQVRAGVCQIIVLTVQQGLVHPVQCIPSLMAMCTDSNVGIQNKAERALKEVDSKYSGFVQMKAVEGIKLSFKIQKVLVESKPPVKSTSVSLVRGLRVVSQEAPQALNLCIYSLLRSVRQQRRGFLRSLLQSFDDASKCCFEELVYIADNISAFPYQTIDEPLFVIHSIDLTVSVTGASLLQSFEEALLPSKKQRDENDEIETESDIYDRLPSDLSHLEECVESSRGCSLLLILKQYLKDSYGVNDSKIQEYSPSEPVKTYDKPVAKRSSHPFNPKQVVTLILASKKLQGDDARRHLCKQYIDFKEKLMSIDTASAIEANDNAIKNDQPLNIDYE</sequence>
<dbReference type="OMA" id="SANFKDR"/>
<keyword evidence="4 6" id="KW-0539">Nucleus</keyword>
<evidence type="ECO:0000256" key="4">
    <source>
        <dbReference type="ARBA" id="ARBA00023242"/>
    </source>
</evidence>
<protein>
    <recommendedName>
        <fullName evidence="6">Nipped-B protein</fullName>
    </recommendedName>
</protein>
<dbReference type="InterPro" id="IPR026003">
    <property type="entry name" value="Cohesin_HEAT"/>
</dbReference>
<name>A0A915HGM1_ROMCU</name>
<dbReference type="InterPro" id="IPR033031">
    <property type="entry name" value="Scc2/Nipped-B"/>
</dbReference>
<proteinExistence type="inferred from homology"/>
<dbReference type="InterPro" id="IPR024986">
    <property type="entry name" value="Nipped-B_C"/>
</dbReference>
<feature type="region of interest" description="Disordered" evidence="7">
    <location>
        <begin position="1"/>
        <end position="45"/>
    </location>
</feature>
<feature type="compositionally biased region" description="Acidic residues" evidence="7">
    <location>
        <begin position="1"/>
        <end position="10"/>
    </location>
</feature>
<comment type="subcellular location">
    <subcellularLocation>
        <location evidence="1 6">Nucleus</location>
    </subcellularLocation>
</comment>
<dbReference type="GO" id="GO:1990414">
    <property type="term" value="P:replication-born double-strand break repair via sister chromatid exchange"/>
    <property type="evidence" value="ECO:0007669"/>
    <property type="project" value="TreeGrafter"/>
</dbReference>
<dbReference type="GO" id="GO:0090694">
    <property type="term" value="C:Scc2-Scc4 cohesin loading complex"/>
    <property type="evidence" value="ECO:0007669"/>
    <property type="project" value="TreeGrafter"/>
</dbReference>
<feature type="domain" description="Sister chromatid cohesion C-terminal" evidence="8">
    <location>
        <begin position="1058"/>
        <end position="1245"/>
    </location>
</feature>
<dbReference type="GO" id="GO:0003682">
    <property type="term" value="F:chromatin binding"/>
    <property type="evidence" value="ECO:0007669"/>
    <property type="project" value="TreeGrafter"/>
</dbReference>
<dbReference type="SUPFAM" id="SSF48371">
    <property type="entry name" value="ARM repeat"/>
    <property type="match status" value="1"/>
</dbReference>
<dbReference type="InterPro" id="IPR011989">
    <property type="entry name" value="ARM-like"/>
</dbReference>
<evidence type="ECO:0000256" key="7">
    <source>
        <dbReference type="SAM" id="MobiDB-lite"/>
    </source>
</evidence>
<keyword evidence="5 6" id="KW-0131">Cell cycle</keyword>
<dbReference type="Gene3D" id="1.25.10.10">
    <property type="entry name" value="Leucine-rich Repeat Variant"/>
    <property type="match status" value="1"/>
</dbReference>
<dbReference type="Pfam" id="PF12830">
    <property type="entry name" value="Nipped-B_C"/>
    <property type="match status" value="1"/>
</dbReference>
<comment type="similarity">
    <text evidence="2 6">Belongs to the SCC2/Nipped-B family.</text>
</comment>
<dbReference type="GO" id="GO:0140588">
    <property type="term" value="P:chromatin looping"/>
    <property type="evidence" value="ECO:0007669"/>
    <property type="project" value="InterPro"/>
</dbReference>
<dbReference type="PANTHER" id="PTHR21704">
    <property type="entry name" value="NIPPED-B-LIKE PROTEIN DELANGIN SCC2-RELATED"/>
    <property type="match status" value="1"/>
</dbReference>
<keyword evidence="3 6" id="KW-0677">Repeat</keyword>
<dbReference type="PANTHER" id="PTHR21704:SF18">
    <property type="entry name" value="NIPPED-B-LIKE PROTEIN"/>
    <property type="match status" value="1"/>
</dbReference>
<evidence type="ECO:0000256" key="5">
    <source>
        <dbReference type="ARBA" id="ARBA00023306"/>
    </source>
</evidence>
<dbReference type="GO" id="GO:0071169">
    <property type="term" value="P:establishment of protein localization to chromatin"/>
    <property type="evidence" value="ECO:0007669"/>
    <property type="project" value="TreeGrafter"/>
</dbReference>
<reference evidence="10" key="1">
    <citation type="submission" date="2022-11" db="UniProtKB">
        <authorList>
            <consortium name="WormBaseParasite"/>
        </authorList>
    </citation>
    <scope>IDENTIFICATION</scope>
</reference>
<organism evidence="9 10">
    <name type="scientific">Romanomermis culicivorax</name>
    <name type="common">Nematode worm</name>
    <dbReference type="NCBI Taxonomy" id="13658"/>
    <lineage>
        <taxon>Eukaryota</taxon>
        <taxon>Metazoa</taxon>
        <taxon>Ecdysozoa</taxon>
        <taxon>Nematoda</taxon>
        <taxon>Enoplea</taxon>
        <taxon>Dorylaimia</taxon>
        <taxon>Mermithida</taxon>
        <taxon>Mermithoidea</taxon>
        <taxon>Mermithidae</taxon>
        <taxon>Romanomermis</taxon>
    </lineage>
</organism>
<dbReference type="Proteomes" id="UP000887565">
    <property type="component" value="Unplaced"/>
</dbReference>
<dbReference type="Pfam" id="PF12765">
    <property type="entry name" value="Cohesin_HEAT"/>
    <property type="match status" value="1"/>
</dbReference>
<evidence type="ECO:0000259" key="8">
    <source>
        <dbReference type="Pfam" id="PF12830"/>
    </source>
</evidence>
<keyword evidence="9" id="KW-1185">Reference proteome</keyword>
<accession>A0A915HGM1</accession>